<accession>A0A923PHF6</accession>
<dbReference type="InterPro" id="IPR017853">
    <property type="entry name" value="GH"/>
</dbReference>
<keyword evidence="6" id="KW-1185">Reference proteome</keyword>
<gene>
    <name evidence="5" type="ORF">H9S92_01280</name>
</gene>
<dbReference type="Pfam" id="PF01183">
    <property type="entry name" value="Glyco_hydro_25"/>
    <property type="match status" value="1"/>
</dbReference>
<dbReference type="GO" id="GO:0016998">
    <property type="term" value="P:cell wall macromolecule catabolic process"/>
    <property type="evidence" value="ECO:0007669"/>
    <property type="project" value="InterPro"/>
</dbReference>
<evidence type="ECO:0000256" key="2">
    <source>
        <dbReference type="ARBA" id="ARBA00022801"/>
    </source>
</evidence>
<dbReference type="InterPro" id="IPR018077">
    <property type="entry name" value="Glyco_hydro_fam25_subgr"/>
</dbReference>
<evidence type="ECO:0000256" key="3">
    <source>
        <dbReference type="ARBA" id="ARBA00023295"/>
    </source>
</evidence>
<proteinExistence type="inferred from homology"/>
<dbReference type="SUPFAM" id="SSF51445">
    <property type="entry name" value="(Trans)glycosidases"/>
    <property type="match status" value="1"/>
</dbReference>
<dbReference type="InterPro" id="IPR008270">
    <property type="entry name" value="Glyco_hydro_25_AS"/>
</dbReference>
<dbReference type="AlphaFoldDB" id="A0A923PHF6"/>
<evidence type="ECO:0000313" key="5">
    <source>
        <dbReference type="EMBL" id="MBC6992781.1"/>
    </source>
</evidence>
<evidence type="ECO:0000256" key="1">
    <source>
        <dbReference type="ARBA" id="ARBA00010646"/>
    </source>
</evidence>
<dbReference type="PANTHER" id="PTHR34135">
    <property type="entry name" value="LYSOZYME"/>
    <property type="match status" value="1"/>
</dbReference>
<dbReference type="Proteomes" id="UP000650081">
    <property type="component" value="Unassembled WGS sequence"/>
</dbReference>
<keyword evidence="2 4" id="KW-0378">Hydrolase</keyword>
<dbReference type="GO" id="GO:0003796">
    <property type="term" value="F:lysozyme activity"/>
    <property type="evidence" value="ECO:0007669"/>
    <property type="project" value="UniProtKB-EC"/>
</dbReference>
<dbReference type="SMART" id="SM00641">
    <property type="entry name" value="Glyco_25"/>
    <property type="match status" value="1"/>
</dbReference>
<dbReference type="InterPro" id="IPR002053">
    <property type="entry name" value="Glyco_hydro_25"/>
</dbReference>
<dbReference type="GO" id="GO:0016052">
    <property type="term" value="P:carbohydrate catabolic process"/>
    <property type="evidence" value="ECO:0007669"/>
    <property type="project" value="TreeGrafter"/>
</dbReference>
<organism evidence="5 6">
    <name type="scientific">Neolewinella lacunae</name>
    <dbReference type="NCBI Taxonomy" id="1517758"/>
    <lineage>
        <taxon>Bacteria</taxon>
        <taxon>Pseudomonadati</taxon>
        <taxon>Bacteroidota</taxon>
        <taxon>Saprospiria</taxon>
        <taxon>Saprospirales</taxon>
        <taxon>Lewinellaceae</taxon>
        <taxon>Neolewinella</taxon>
    </lineage>
</organism>
<reference evidence="5" key="1">
    <citation type="submission" date="2020-08" db="EMBL/GenBank/DDBJ databases">
        <title>Lewinella bacteria from marine environments.</title>
        <authorList>
            <person name="Zhong Y."/>
        </authorList>
    </citation>
    <scope>NUCLEOTIDE SEQUENCE</scope>
    <source>
        <strain evidence="5">KCTC 42187</strain>
    </source>
</reference>
<name>A0A923PHF6_9BACT</name>
<evidence type="ECO:0000313" key="6">
    <source>
        <dbReference type="Proteomes" id="UP000650081"/>
    </source>
</evidence>
<comment type="catalytic activity">
    <reaction evidence="4">
        <text>Hydrolysis of (1-&gt;4)-beta-linkages between N-acetylmuramic acid and N-acetyl-D-glucosamine residues in a peptidoglycan and between N-acetyl-D-glucosamine residues in chitodextrins.</text>
        <dbReference type="EC" id="3.2.1.17"/>
    </reaction>
</comment>
<dbReference type="PROSITE" id="PS51904">
    <property type="entry name" value="GLYCOSYL_HYDROL_F25_2"/>
    <property type="match status" value="1"/>
</dbReference>
<comment type="similarity">
    <text evidence="1 4">Belongs to the glycosyl hydrolase 25 family.</text>
</comment>
<dbReference type="PANTHER" id="PTHR34135:SF2">
    <property type="entry name" value="LYSOZYME"/>
    <property type="match status" value="1"/>
</dbReference>
<comment type="caution">
    <text evidence="5">The sequence shown here is derived from an EMBL/GenBank/DDBJ whole genome shotgun (WGS) entry which is preliminary data.</text>
</comment>
<keyword evidence="3 4" id="KW-0326">Glycosidase</keyword>
<dbReference type="Gene3D" id="3.20.20.80">
    <property type="entry name" value="Glycosidases"/>
    <property type="match status" value="1"/>
</dbReference>
<evidence type="ECO:0000256" key="4">
    <source>
        <dbReference type="RuleBase" id="RU361176"/>
    </source>
</evidence>
<sequence length="261" mass="29330">MRSFGNSLSYRRNQCFFTILRNLQQLLLLLPLALLTACLPDDTAVADRYEVTGVDVSHYQGVIDWDLLVADGHDFAFIKATEGRELRDRAFEGNWFAAGRTGIRRGAYHFFRPEVAAATQANLFFKTVDLLPGDLPPVLDVEERGKLSPAQLVAAIKQWATMAEVHYGVKPIIYTGQHFYNRFLAGQLDEYPLWLARYDKDEPVTVCGRSFEFWQYTDAGNLPGVVGNIDRNVFTGTHLDLALLCIPPALPGERDLADFGE</sequence>
<dbReference type="PROSITE" id="PS00953">
    <property type="entry name" value="GLYCOSYL_HYDROL_F25_1"/>
    <property type="match status" value="1"/>
</dbReference>
<dbReference type="EMBL" id="JACSIT010000037">
    <property type="protein sequence ID" value="MBC6992781.1"/>
    <property type="molecule type" value="Genomic_DNA"/>
</dbReference>
<dbReference type="RefSeq" id="WP_187464914.1">
    <property type="nucleotide sequence ID" value="NZ_JACSIT010000037.1"/>
</dbReference>
<dbReference type="EC" id="3.2.1.17" evidence="4"/>
<protein>
    <recommendedName>
        <fullName evidence="4">Lysozyme</fullName>
        <ecNumber evidence="4">3.2.1.17</ecNumber>
    </recommendedName>
</protein>
<dbReference type="GO" id="GO:0009253">
    <property type="term" value="P:peptidoglycan catabolic process"/>
    <property type="evidence" value="ECO:0007669"/>
    <property type="project" value="InterPro"/>
</dbReference>